<gene>
    <name evidence="5" type="ORF">AVJ23_04095</name>
</gene>
<keyword evidence="1 3" id="KW-0732">Signal</keyword>
<dbReference type="EMBL" id="LPXO01000002">
    <property type="protein sequence ID" value="KUF11775.1"/>
    <property type="molecule type" value="Genomic_DNA"/>
</dbReference>
<dbReference type="STRING" id="1685382.AVJ23_04095"/>
<dbReference type="InterPro" id="IPR007450">
    <property type="entry name" value="BamE_dom"/>
</dbReference>
<evidence type="ECO:0000259" key="4">
    <source>
        <dbReference type="Pfam" id="PF04355"/>
    </source>
</evidence>
<proteinExistence type="predicted"/>
<dbReference type="GO" id="GO:0019867">
    <property type="term" value="C:outer membrane"/>
    <property type="evidence" value="ECO:0007669"/>
    <property type="project" value="InterPro"/>
</dbReference>
<dbReference type="OrthoDB" id="7203955at2"/>
<dbReference type="Gene3D" id="3.30.1450.10">
    <property type="match status" value="1"/>
</dbReference>
<dbReference type="AlphaFoldDB" id="A0A0W7WMI9"/>
<evidence type="ECO:0000256" key="1">
    <source>
        <dbReference type="ARBA" id="ARBA00022729"/>
    </source>
</evidence>
<feature type="signal peptide" evidence="3">
    <location>
        <begin position="1"/>
        <end position="21"/>
    </location>
</feature>
<dbReference type="InterPro" id="IPR037873">
    <property type="entry name" value="BamE-like"/>
</dbReference>
<dbReference type="Proteomes" id="UP000054396">
    <property type="component" value="Unassembled WGS sequence"/>
</dbReference>
<keyword evidence="6" id="KW-1185">Reference proteome</keyword>
<evidence type="ECO:0000313" key="5">
    <source>
        <dbReference type="EMBL" id="KUF11775.1"/>
    </source>
</evidence>
<keyword evidence="5" id="KW-0261">Viral envelope protein</keyword>
<evidence type="ECO:0000256" key="2">
    <source>
        <dbReference type="ARBA" id="ARBA00023136"/>
    </source>
</evidence>
<dbReference type="PROSITE" id="PS51257">
    <property type="entry name" value="PROKAR_LIPOPROTEIN"/>
    <property type="match status" value="1"/>
</dbReference>
<dbReference type="RefSeq" id="WP_058860893.1">
    <property type="nucleotide sequence ID" value="NZ_LPXO01000002.1"/>
</dbReference>
<dbReference type="Pfam" id="PF04355">
    <property type="entry name" value="BamE"/>
    <property type="match status" value="1"/>
</dbReference>
<sequence>MRGIVAKAKLGIVLLSLAGLAACTAQYRNHGYVPPEEDLQQIVPGVDTKGSVEELVGVPTSSGVLDESGFYYISSEMRHFAWQRPQVVNREILAITFDEAGVVNNIVTYGLEDGIVVPLTKRVTESGDGDIGFIRKLFGNIGGLSAGELLNN</sequence>
<keyword evidence="2" id="KW-0472">Membrane</keyword>
<organism evidence="5 6">
    <name type="scientific">Pseudoponticoccus marisrubri</name>
    <dbReference type="NCBI Taxonomy" id="1685382"/>
    <lineage>
        <taxon>Bacteria</taxon>
        <taxon>Pseudomonadati</taxon>
        <taxon>Pseudomonadota</taxon>
        <taxon>Alphaproteobacteria</taxon>
        <taxon>Rhodobacterales</taxon>
        <taxon>Roseobacteraceae</taxon>
        <taxon>Pseudoponticoccus</taxon>
    </lineage>
</organism>
<feature type="domain" description="Outer membrane protein assembly factor BamE" evidence="4">
    <location>
        <begin position="31"/>
        <end position="106"/>
    </location>
</feature>
<evidence type="ECO:0000313" key="6">
    <source>
        <dbReference type="Proteomes" id="UP000054396"/>
    </source>
</evidence>
<keyword evidence="5" id="KW-0946">Virion</keyword>
<accession>A0A0W7WMI9</accession>
<feature type="chain" id="PRO_5006936462" evidence="3">
    <location>
        <begin position="22"/>
        <end position="152"/>
    </location>
</feature>
<evidence type="ECO:0000256" key="3">
    <source>
        <dbReference type="SAM" id="SignalP"/>
    </source>
</evidence>
<name>A0A0W7WMI9_9RHOB</name>
<reference evidence="5 6" key="1">
    <citation type="submission" date="2015-12" db="EMBL/GenBank/DDBJ databases">
        <authorList>
            <person name="Shamseldin A."/>
            <person name="Moawad H."/>
            <person name="Abd El-Rahim W.M."/>
            <person name="Sadowsky M.J."/>
        </authorList>
    </citation>
    <scope>NUCLEOTIDE SEQUENCE [LARGE SCALE GENOMIC DNA]</scope>
    <source>
        <strain evidence="5 6">SJ5A-1</strain>
    </source>
</reference>
<comment type="caution">
    <text evidence="5">The sequence shown here is derived from an EMBL/GenBank/DDBJ whole genome shotgun (WGS) entry which is preliminary data.</text>
</comment>
<protein>
    <submittedName>
        <fullName evidence="5">Cell envelope protein SmpA</fullName>
    </submittedName>
</protein>